<evidence type="ECO:0000256" key="11">
    <source>
        <dbReference type="RuleBase" id="RU365024"/>
    </source>
</evidence>
<evidence type="ECO:0000256" key="7">
    <source>
        <dbReference type="ARBA" id="ARBA00023098"/>
    </source>
</evidence>
<evidence type="ECO:0000256" key="3">
    <source>
        <dbReference type="ARBA" id="ARBA00010682"/>
    </source>
</evidence>
<keyword evidence="7 11" id="KW-0443">Lipid metabolism</keyword>
<dbReference type="GO" id="GO:0005524">
    <property type="term" value="F:ATP binding"/>
    <property type="evidence" value="ECO:0007669"/>
    <property type="project" value="UniProtKB-KW"/>
</dbReference>
<evidence type="ECO:0000256" key="9">
    <source>
        <dbReference type="ARBA" id="ARBA00023264"/>
    </source>
</evidence>
<evidence type="ECO:0000256" key="2">
    <source>
        <dbReference type="ARBA" id="ARBA00005042"/>
    </source>
</evidence>
<dbReference type="Pfam" id="PF13091">
    <property type="entry name" value="PLDc_2"/>
    <property type="match status" value="1"/>
</dbReference>
<reference evidence="13" key="1">
    <citation type="submission" date="2020-11" db="EMBL/GenBank/DDBJ databases">
        <authorList>
            <person name="Tran Van P."/>
        </authorList>
    </citation>
    <scope>NUCLEOTIDE SEQUENCE</scope>
</reference>
<dbReference type="UniPathway" id="UPA00084">
    <property type="reaction ID" value="UER00503"/>
</dbReference>
<keyword evidence="5 11" id="KW-0808">Transferase</keyword>
<evidence type="ECO:0000259" key="12">
    <source>
        <dbReference type="PROSITE" id="PS50035"/>
    </source>
</evidence>
<dbReference type="PANTHER" id="PTHR12586">
    <property type="entry name" value="CDP-DIACYLGLYCEROL--SERINE O-PHOSPHATIDYLTRANSFERASE"/>
    <property type="match status" value="1"/>
</dbReference>
<evidence type="ECO:0000256" key="10">
    <source>
        <dbReference type="ARBA" id="ARBA00048586"/>
    </source>
</evidence>
<dbReference type="InterPro" id="IPR025202">
    <property type="entry name" value="PLD-like_dom"/>
</dbReference>
<dbReference type="EMBL" id="CAJPEX010000241">
    <property type="protein sequence ID" value="CAG0914520.1"/>
    <property type="molecule type" value="Genomic_DNA"/>
</dbReference>
<comment type="function">
    <text evidence="1 11">Functions in the biosynthesis of the anionic phospholipids phosphatidylglycerol and cardiolipin.</text>
</comment>
<dbReference type="InterPro" id="IPR016270">
    <property type="entry name" value="PGS1"/>
</dbReference>
<comment type="pathway">
    <text evidence="2 11">Phospholipid metabolism; phosphatidylglycerol biosynthesis; phosphatidylglycerol from CDP-diacylglycerol: step 1/2.</text>
</comment>
<dbReference type="AlphaFoldDB" id="A0A7R9BGU8"/>
<dbReference type="GO" id="GO:0008444">
    <property type="term" value="F:CDP-diacylglycerol-glycerol-3-phosphate 3-phosphatidyltransferase activity"/>
    <property type="evidence" value="ECO:0007669"/>
    <property type="project" value="UniProtKB-EC"/>
</dbReference>
<name>A0A7R9BGU8_9CRUS</name>
<dbReference type="SUPFAM" id="SSF56024">
    <property type="entry name" value="Phospholipase D/nuclease"/>
    <property type="match status" value="1"/>
</dbReference>
<evidence type="ECO:0000256" key="1">
    <source>
        <dbReference type="ARBA" id="ARBA00003537"/>
    </source>
</evidence>
<evidence type="ECO:0000313" key="13">
    <source>
        <dbReference type="EMBL" id="CAD7274368.1"/>
    </source>
</evidence>
<dbReference type="Proteomes" id="UP000678499">
    <property type="component" value="Unassembled WGS sequence"/>
</dbReference>
<dbReference type="CDD" id="cd09135">
    <property type="entry name" value="PLDc_PGS1_euk_1"/>
    <property type="match status" value="1"/>
</dbReference>
<dbReference type="PIRSF" id="PIRSF000850">
    <property type="entry name" value="Phospholipase_D_PSS"/>
    <property type="match status" value="1"/>
</dbReference>
<keyword evidence="4 11" id="KW-0444">Lipid biosynthesis</keyword>
<gene>
    <name evidence="13" type="ORF">NMOB1V02_LOCUS2203</name>
</gene>
<comment type="similarity">
    <text evidence="3 11">Belongs to the CDP-alcohol phosphatidyltransferase class-II family.</text>
</comment>
<sequence>MDDRFEWLSDFGPCICVDGEKVDVLTEPKEFYAALSSRCKTAKDRVILASLYIGTGDMERALVTSLQDSLADNKTLRVRVLLDACRGSRGSPNSRAILLPLLSEKGVRIALYRTPMLSGWLRKLVPERWNEIFGLQHVKIYVFDNDVVMTGANLSKDYFTNRQDRCVLFRGSKQLADFCEEFVDAVSSFSHGLNPDDSLTAPEISLEDSKTCHDARKVVESMLDSWRNRSGPLSDTRVWPLVQMGQLGVDRDRKATSTLLSRASSKLQIASGYFNLTKDYEFRMISNPNASYDVLMAHPTTNGFFDAQGISGMIPHAYTFLASHFFNRITANNCSRIRLFEYLRPKWTFHGKGLWMLRENEALTFVGSPNFGYRSVERDLELQLAVVTTNVRLRKQLDRECNKLFSYGVPVTSEVFAAPERYVPYWVRLAIRTVKHFF</sequence>
<dbReference type="CDD" id="cd09137">
    <property type="entry name" value="PLDc_PGS1_euk_2"/>
    <property type="match status" value="1"/>
</dbReference>
<dbReference type="SMART" id="SM00155">
    <property type="entry name" value="PLDc"/>
    <property type="match status" value="2"/>
</dbReference>
<evidence type="ECO:0000256" key="4">
    <source>
        <dbReference type="ARBA" id="ARBA00022516"/>
    </source>
</evidence>
<comment type="subcellular location">
    <subcellularLocation>
        <location evidence="11">Mitochondrion</location>
    </subcellularLocation>
</comment>
<dbReference type="PANTHER" id="PTHR12586:SF1">
    <property type="entry name" value="CDP-DIACYLGLYCEROL--GLYCEROL-3-PHOSPHATE 3-PHOSPHATIDYLTRANSFERASE, MITOCHONDRIAL"/>
    <property type="match status" value="1"/>
</dbReference>
<accession>A0A7R9BGU8</accession>
<evidence type="ECO:0000313" key="14">
    <source>
        <dbReference type="Proteomes" id="UP000678499"/>
    </source>
</evidence>
<dbReference type="Gene3D" id="3.30.870.10">
    <property type="entry name" value="Endonuclease Chain A"/>
    <property type="match status" value="2"/>
</dbReference>
<dbReference type="EMBL" id="OA882278">
    <property type="protein sequence ID" value="CAD7274368.1"/>
    <property type="molecule type" value="Genomic_DNA"/>
</dbReference>
<feature type="domain" description="PLD phosphodiesterase" evidence="12">
    <location>
        <begin position="132"/>
        <end position="158"/>
    </location>
</feature>
<keyword evidence="14" id="KW-1185">Reference proteome</keyword>
<keyword evidence="6" id="KW-0677">Repeat</keyword>
<dbReference type="PROSITE" id="PS50035">
    <property type="entry name" value="PLD"/>
    <property type="match status" value="1"/>
</dbReference>
<evidence type="ECO:0000256" key="5">
    <source>
        <dbReference type="ARBA" id="ARBA00022679"/>
    </source>
</evidence>
<dbReference type="GO" id="GO:0005739">
    <property type="term" value="C:mitochondrion"/>
    <property type="evidence" value="ECO:0007669"/>
    <property type="project" value="UniProtKB-SubCell"/>
</dbReference>
<organism evidence="13">
    <name type="scientific">Notodromas monacha</name>
    <dbReference type="NCBI Taxonomy" id="399045"/>
    <lineage>
        <taxon>Eukaryota</taxon>
        <taxon>Metazoa</taxon>
        <taxon>Ecdysozoa</taxon>
        <taxon>Arthropoda</taxon>
        <taxon>Crustacea</taxon>
        <taxon>Oligostraca</taxon>
        <taxon>Ostracoda</taxon>
        <taxon>Podocopa</taxon>
        <taxon>Podocopida</taxon>
        <taxon>Cypridocopina</taxon>
        <taxon>Cypridoidea</taxon>
        <taxon>Cyprididae</taxon>
        <taxon>Notodromas</taxon>
    </lineage>
</organism>
<proteinExistence type="inferred from homology"/>
<keyword evidence="9 11" id="KW-1208">Phospholipid metabolism</keyword>
<keyword evidence="11" id="KW-0067">ATP-binding</keyword>
<dbReference type="InterPro" id="IPR001736">
    <property type="entry name" value="PLipase_D/transphosphatidylase"/>
</dbReference>
<evidence type="ECO:0000256" key="6">
    <source>
        <dbReference type="ARBA" id="ARBA00022737"/>
    </source>
</evidence>
<dbReference type="GO" id="GO:0032049">
    <property type="term" value="P:cardiolipin biosynthetic process"/>
    <property type="evidence" value="ECO:0007669"/>
    <property type="project" value="InterPro"/>
</dbReference>
<evidence type="ECO:0000256" key="8">
    <source>
        <dbReference type="ARBA" id="ARBA00023209"/>
    </source>
</evidence>
<dbReference type="EC" id="2.7.8.5" evidence="11"/>
<keyword evidence="11" id="KW-0547">Nucleotide-binding</keyword>
<dbReference type="OrthoDB" id="10250191at2759"/>
<protein>
    <recommendedName>
        <fullName evidence="11">CDP-diacylglycerol--glycerol-3-phosphate 3-phosphatidyltransferase</fullName>
        <ecNumber evidence="11">2.7.8.5</ecNumber>
    </recommendedName>
</protein>
<keyword evidence="11" id="KW-0496">Mitochondrion</keyword>
<keyword evidence="8 11" id="KW-0594">Phospholipid biosynthesis</keyword>
<comment type="catalytic activity">
    <reaction evidence="10 11">
        <text>a CDP-1,2-diacyl-sn-glycerol + sn-glycerol 3-phosphate = a 1,2-diacyl-sn-glycero-3-phospho-(1'-sn-glycero-3'-phosphate) + CMP + H(+)</text>
        <dbReference type="Rhea" id="RHEA:12593"/>
        <dbReference type="ChEBI" id="CHEBI:15378"/>
        <dbReference type="ChEBI" id="CHEBI:57597"/>
        <dbReference type="ChEBI" id="CHEBI:58332"/>
        <dbReference type="ChEBI" id="CHEBI:60110"/>
        <dbReference type="ChEBI" id="CHEBI:60377"/>
        <dbReference type="EC" id="2.7.8.5"/>
    </reaction>
</comment>